<evidence type="ECO:0000256" key="7">
    <source>
        <dbReference type="ARBA" id="ARBA00022989"/>
    </source>
</evidence>
<evidence type="ECO:0000256" key="9">
    <source>
        <dbReference type="ARBA" id="ARBA00023136"/>
    </source>
</evidence>
<dbReference type="EMBL" id="MK940484">
    <property type="protein sequence ID" value="QTF76066.1"/>
    <property type="molecule type" value="Genomic_DNA"/>
</dbReference>
<dbReference type="PROSITE" id="PS00449">
    <property type="entry name" value="ATPASE_A"/>
    <property type="match status" value="1"/>
</dbReference>
<dbReference type="Pfam" id="PF00119">
    <property type="entry name" value="ATP-synt_A"/>
    <property type="match status" value="1"/>
</dbReference>
<dbReference type="InterPro" id="IPR035908">
    <property type="entry name" value="F0_ATP_A_sf"/>
</dbReference>
<comment type="similarity">
    <text evidence="2">Belongs to the ATPase A chain family.</text>
</comment>
<feature type="transmembrane region" description="Helical" evidence="12">
    <location>
        <begin position="98"/>
        <end position="118"/>
    </location>
</feature>
<dbReference type="PANTHER" id="PTHR11410">
    <property type="entry name" value="ATP SYNTHASE SUBUNIT A"/>
    <property type="match status" value="1"/>
</dbReference>
<evidence type="ECO:0000256" key="6">
    <source>
        <dbReference type="ARBA" id="ARBA00022781"/>
    </source>
</evidence>
<evidence type="ECO:0000256" key="3">
    <source>
        <dbReference type="ARBA" id="ARBA00022448"/>
    </source>
</evidence>
<keyword evidence="7 12" id="KW-1133">Transmembrane helix</keyword>
<dbReference type="CDD" id="cd00310">
    <property type="entry name" value="ATP-synt_Fo_a_6"/>
    <property type="match status" value="1"/>
</dbReference>
<dbReference type="PANTHER" id="PTHR11410:SF0">
    <property type="entry name" value="ATP SYNTHASE SUBUNIT A"/>
    <property type="match status" value="1"/>
</dbReference>
<dbReference type="InterPro" id="IPR000568">
    <property type="entry name" value="ATP_synth_F0_asu"/>
</dbReference>
<feature type="transmembrane region" description="Helical" evidence="12">
    <location>
        <begin position="187"/>
        <end position="211"/>
    </location>
</feature>
<gene>
    <name evidence="13" type="primary">atp6</name>
</gene>
<proteinExistence type="inferred from homology"/>
<keyword evidence="5 12" id="KW-0812">Transmembrane</keyword>
<geneLocation type="mitochondrion" evidence="13"/>
<dbReference type="SUPFAM" id="SSF81336">
    <property type="entry name" value="F1F0 ATP synthase subunit A"/>
    <property type="match status" value="1"/>
</dbReference>
<dbReference type="GO" id="GO:0005743">
    <property type="term" value="C:mitochondrial inner membrane"/>
    <property type="evidence" value="ECO:0007669"/>
    <property type="project" value="UniProtKB-SubCell"/>
</dbReference>
<sequence>MKMNLFSSFDLYSGTGSFLFNTFILVLIIFFPLKFWYLNSSYMFIIFKTMFFLKKEFTILMGKKLFGGVLIYISFFFFILQFNILGMLPYIFTMTSQLNMNLFFSFLFFFIFFLLGWLKFNKNMFSHLTPLGSPMILSPILVMIEITSMIIRPMTLSVRLTANIVSGHILMEILLGPAENMMLIYKILFYVIMIPILSLELMVCFVQSFVISSLSTLYVSEPLNH</sequence>
<evidence type="ECO:0000256" key="1">
    <source>
        <dbReference type="ARBA" id="ARBA00004141"/>
    </source>
</evidence>
<evidence type="ECO:0000256" key="2">
    <source>
        <dbReference type="ARBA" id="ARBA00006810"/>
    </source>
</evidence>
<evidence type="ECO:0000256" key="8">
    <source>
        <dbReference type="ARBA" id="ARBA00023065"/>
    </source>
</evidence>
<feature type="transmembrane region" description="Helical" evidence="12">
    <location>
        <begin position="65"/>
        <end position="92"/>
    </location>
</feature>
<keyword evidence="4" id="KW-0138">CF(0)</keyword>
<dbReference type="NCBIfam" id="TIGR01131">
    <property type="entry name" value="ATP_synt_6_or_A"/>
    <property type="match status" value="1"/>
</dbReference>
<feature type="transmembrane region" description="Helical" evidence="12">
    <location>
        <begin position="12"/>
        <end position="30"/>
    </location>
</feature>
<keyword evidence="8" id="KW-0406">Ion transport</keyword>
<dbReference type="GO" id="GO:0045259">
    <property type="term" value="C:proton-transporting ATP synthase complex"/>
    <property type="evidence" value="ECO:0007669"/>
    <property type="project" value="UniProtKB-KW"/>
</dbReference>
<protein>
    <recommendedName>
        <fullName evidence="11">ATP synthase subunit a</fullName>
    </recommendedName>
</protein>
<evidence type="ECO:0000256" key="11">
    <source>
        <dbReference type="RuleBase" id="RU004450"/>
    </source>
</evidence>
<evidence type="ECO:0000256" key="12">
    <source>
        <dbReference type="SAM" id="Phobius"/>
    </source>
</evidence>
<comment type="subcellular location">
    <subcellularLocation>
        <location evidence="1">Membrane</location>
        <topology evidence="1">Multi-pass membrane protein</topology>
    </subcellularLocation>
    <subcellularLocation>
        <location evidence="11">Mitochondrion inner membrane</location>
        <topology evidence="11">Multi-pass membrane protein</topology>
    </subcellularLocation>
</comment>
<keyword evidence="3" id="KW-0813">Transport</keyword>
<organism evidence="13">
    <name type="scientific">Gynaikothrips uzeli</name>
    <dbReference type="NCBI Taxonomy" id="1422814"/>
    <lineage>
        <taxon>Eukaryota</taxon>
        <taxon>Metazoa</taxon>
        <taxon>Ecdysozoa</taxon>
        <taxon>Arthropoda</taxon>
        <taxon>Hexapoda</taxon>
        <taxon>Insecta</taxon>
        <taxon>Pterygota</taxon>
        <taxon>Neoptera</taxon>
        <taxon>Paraneoptera</taxon>
        <taxon>Thysanoptera</taxon>
        <taxon>Tubulifera</taxon>
        <taxon>Phlaeothripoidea</taxon>
        <taxon>Phlaeothripidae</taxon>
        <taxon>Phlaeothripinae</taxon>
        <taxon>Gynaikothrips</taxon>
    </lineage>
</organism>
<evidence type="ECO:0000256" key="10">
    <source>
        <dbReference type="ARBA" id="ARBA00023310"/>
    </source>
</evidence>
<dbReference type="PRINTS" id="PR00123">
    <property type="entry name" value="ATPASEA"/>
</dbReference>
<keyword evidence="9 12" id="KW-0472">Membrane</keyword>
<reference evidence="13" key="1">
    <citation type="journal article" name="Sci. Rep.">
        <title>Rearrangement and evolution of mitochondrial genomes in Thysanoptera (Insecta).</title>
        <authorList>
            <person name="Tyagi K."/>
            <person name="Chakraborty R."/>
            <person name="Cameron S.L."/>
            <person name="Sweet A.D."/>
            <person name="Chandra K."/>
            <person name="Kumar V."/>
        </authorList>
    </citation>
    <scope>NUCLEOTIDE SEQUENCE</scope>
</reference>
<accession>A0A8A5LA40</accession>
<keyword evidence="10" id="KW-0066">ATP synthesis</keyword>
<dbReference type="InterPro" id="IPR023011">
    <property type="entry name" value="ATP_synth_F0_asu_AS"/>
</dbReference>
<evidence type="ECO:0000256" key="5">
    <source>
        <dbReference type="ARBA" id="ARBA00022692"/>
    </source>
</evidence>
<name>A0A8A5LA40_9NEOP</name>
<keyword evidence="6" id="KW-0375">Hydrogen ion transport</keyword>
<dbReference type="GO" id="GO:0046933">
    <property type="term" value="F:proton-transporting ATP synthase activity, rotational mechanism"/>
    <property type="evidence" value="ECO:0007669"/>
    <property type="project" value="TreeGrafter"/>
</dbReference>
<keyword evidence="13" id="KW-0496">Mitochondrion</keyword>
<dbReference type="InterPro" id="IPR045083">
    <property type="entry name" value="ATP_synth_F0_asu_bact/mt"/>
</dbReference>
<dbReference type="Gene3D" id="1.20.120.220">
    <property type="entry name" value="ATP synthase, F0 complex, subunit A"/>
    <property type="match status" value="1"/>
</dbReference>
<feature type="transmembrane region" description="Helical" evidence="12">
    <location>
        <begin position="130"/>
        <end position="151"/>
    </location>
</feature>
<evidence type="ECO:0000313" key="13">
    <source>
        <dbReference type="EMBL" id="QTF76066.1"/>
    </source>
</evidence>
<dbReference type="AlphaFoldDB" id="A0A8A5LA40"/>
<feature type="transmembrane region" description="Helical" evidence="12">
    <location>
        <begin position="157"/>
        <end position="175"/>
    </location>
</feature>
<evidence type="ECO:0000256" key="4">
    <source>
        <dbReference type="ARBA" id="ARBA00022547"/>
    </source>
</evidence>